<organism evidence="2 3">
    <name type="scientific">Thermacetogenium phaeum (strain ATCC BAA-254 / DSM 26808 / PB)</name>
    <dbReference type="NCBI Taxonomy" id="1089553"/>
    <lineage>
        <taxon>Bacteria</taxon>
        <taxon>Bacillati</taxon>
        <taxon>Bacillota</taxon>
        <taxon>Clostridia</taxon>
        <taxon>Thermoanaerobacterales</taxon>
        <taxon>Thermoanaerobacteraceae</taxon>
        <taxon>Thermacetogenium</taxon>
    </lineage>
</organism>
<accession>K4LI16</accession>
<dbReference type="KEGG" id="tpz:Tph_c24770"/>
<evidence type="ECO:0000313" key="3">
    <source>
        <dbReference type="Proteomes" id="UP000000467"/>
    </source>
</evidence>
<dbReference type="eggNOG" id="COG0145">
    <property type="taxonomic scope" value="Bacteria"/>
</dbReference>
<gene>
    <name evidence="2" type="ordered locus">Tph_c24770</name>
</gene>
<reference evidence="2 3" key="1">
    <citation type="journal article" date="2012" name="BMC Genomics">
        <title>Genome-guided analysis of physiological and morphological traits of the fermentative acetate oxidizer Thermacetogenium phaeum.</title>
        <authorList>
            <person name="Oehler D."/>
            <person name="Poehlein A."/>
            <person name="Leimbach A."/>
            <person name="Muller N."/>
            <person name="Daniel R."/>
            <person name="Gottschalk G."/>
            <person name="Schink B."/>
        </authorList>
    </citation>
    <scope>NUCLEOTIDE SEQUENCE [LARGE SCALE GENOMIC DNA]</scope>
    <source>
        <strain evidence="3">ATCC BAA-254 / DSM 26808 / PB</strain>
    </source>
</reference>
<dbReference type="Pfam" id="PF07796">
    <property type="entry name" value="DUF1638"/>
    <property type="match status" value="1"/>
</dbReference>
<evidence type="ECO:0000259" key="1">
    <source>
        <dbReference type="Pfam" id="PF07796"/>
    </source>
</evidence>
<dbReference type="RefSeq" id="WP_015051513.1">
    <property type="nucleotide sequence ID" value="NC_018870.1"/>
</dbReference>
<proteinExistence type="predicted"/>
<keyword evidence="3" id="KW-1185">Reference proteome</keyword>
<dbReference type="EMBL" id="CP003732">
    <property type="protein sequence ID" value="AFV12651.1"/>
    <property type="molecule type" value="Genomic_DNA"/>
</dbReference>
<dbReference type="OrthoDB" id="9787351at2"/>
<evidence type="ECO:0000313" key="2">
    <source>
        <dbReference type="EMBL" id="AFV12651.1"/>
    </source>
</evidence>
<feature type="domain" description="DUF1638" evidence="1">
    <location>
        <begin position="30"/>
        <end position="200"/>
    </location>
</feature>
<protein>
    <recommendedName>
        <fullName evidence="1">DUF1638 domain-containing protein</fullName>
    </recommendedName>
</protein>
<dbReference type="Proteomes" id="UP000000467">
    <property type="component" value="Chromosome"/>
</dbReference>
<sequence length="223" mass="25727">MEEKAVLVVCESIAPEIEKLAPEHLDVRVLEFGLHNHPDKLNERLRGCLAEIEEDGSYEVALLGYGLCSEGIVGLKPQRVKLVIPRTDDCIALFLGSRERYLEESRREPGTFYLTKGWIEHGETPLAVYNREVPWVKKYPPEKAHWLAREVMRNYRRVALIDTGAYDLTAYEEYARKTAETFNMKYEVIPGSLNLLEKLLAGHWDGNFLVIEPGQEVKREMFY</sequence>
<dbReference type="AlphaFoldDB" id="K4LI16"/>
<dbReference type="InterPro" id="IPR012437">
    <property type="entry name" value="DUF1638"/>
</dbReference>
<dbReference type="STRING" id="1089553.Tph_c24770"/>
<dbReference type="HOGENOM" id="CLU_098957_0_0_9"/>
<name>K4LI16_THEPS</name>